<evidence type="ECO:0000256" key="5">
    <source>
        <dbReference type="ARBA" id="ARBA00022777"/>
    </source>
</evidence>
<dbReference type="InterPro" id="IPR017441">
    <property type="entry name" value="Protein_kinase_ATP_BS"/>
</dbReference>
<evidence type="ECO:0000256" key="6">
    <source>
        <dbReference type="ARBA" id="ARBA00022840"/>
    </source>
</evidence>
<keyword evidence="4 7" id="KW-0547">Nucleotide-binding</keyword>
<protein>
    <recommendedName>
        <fullName evidence="1">non-specific serine/threonine protein kinase</fullName>
        <ecNumber evidence="1">2.7.11.1</ecNumber>
    </recommendedName>
</protein>
<dbReference type="SUPFAM" id="SSF56112">
    <property type="entry name" value="Protein kinase-like (PK-like)"/>
    <property type="match status" value="1"/>
</dbReference>
<reference evidence="10 11" key="1">
    <citation type="submission" date="2022-04" db="EMBL/GenBank/DDBJ databases">
        <title>Genome diversity in the genus Frankia.</title>
        <authorList>
            <person name="Carlos-Shanley C."/>
            <person name="Hahn D."/>
        </authorList>
    </citation>
    <scope>NUCLEOTIDE SEQUENCE [LARGE SCALE GENOMIC DNA]</scope>
    <source>
        <strain evidence="10 11">Ag45/Mut15</strain>
    </source>
</reference>
<dbReference type="Proteomes" id="UP001201873">
    <property type="component" value="Unassembled WGS sequence"/>
</dbReference>
<keyword evidence="3" id="KW-0808">Transferase</keyword>
<keyword evidence="6 7" id="KW-0067">ATP-binding</keyword>
<evidence type="ECO:0000259" key="9">
    <source>
        <dbReference type="PROSITE" id="PS50011"/>
    </source>
</evidence>
<dbReference type="PROSITE" id="PS00108">
    <property type="entry name" value="PROTEIN_KINASE_ST"/>
    <property type="match status" value="1"/>
</dbReference>
<feature type="region of interest" description="Disordered" evidence="8">
    <location>
        <begin position="545"/>
        <end position="565"/>
    </location>
</feature>
<evidence type="ECO:0000313" key="11">
    <source>
        <dbReference type="Proteomes" id="UP001201873"/>
    </source>
</evidence>
<comment type="caution">
    <text evidence="10">The sequence shown here is derived from an EMBL/GenBank/DDBJ whole genome shotgun (WGS) entry which is preliminary data.</text>
</comment>
<dbReference type="EC" id="2.7.11.1" evidence="1"/>
<dbReference type="PANTHER" id="PTHR43289:SF6">
    <property type="entry name" value="SERINE_THREONINE-PROTEIN KINASE NEKL-3"/>
    <property type="match status" value="1"/>
</dbReference>
<dbReference type="PROSITE" id="PS00107">
    <property type="entry name" value="PROTEIN_KINASE_ATP"/>
    <property type="match status" value="1"/>
</dbReference>
<feature type="domain" description="Protein kinase" evidence="9">
    <location>
        <begin position="15"/>
        <end position="270"/>
    </location>
</feature>
<dbReference type="SMART" id="SM00220">
    <property type="entry name" value="S_TKc"/>
    <property type="match status" value="1"/>
</dbReference>
<evidence type="ECO:0000256" key="8">
    <source>
        <dbReference type="SAM" id="MobiDB-lite"/>
    </source>
</evidence>
<dbReference type="InterPro" id="IPR000719">
    <property type="entry name" value="Prot_kinase_dom"/>
</dbReference>
<dbReference type="InterPro" id="IPR011009">
    <property type="entry name" value="Kinase-like_dom_sf"/>
</dbReference>
<keyword evidence="11" id="KW-1185">Reference proteome</keyword>
<evidence type="ECO:0000313" key="10">
    <source>
        <dbReference type="EMBL" id="MCK9879019.1"/>
    </source>
</evidence>
<feature type="compositionally biased region" description="Pro residues" evidence="8">
    <location>
        <begin position="306"/>
        <end position="324"/>
    </location>
</feature>
<dbReference type="PANTHER" id="PTHR43289">
    <property type="entry name" value="MITOGEN-ACTIVATED PROTEIN KINASE KINASE KINASE 20-RELATED"/>
    <property type="match status" value="1"/>
</dbReference>
<dbReference type="SUPFAM" id="SSF48452">
    <property type="entry name" value="TPR-like"/>
    <property type="match status" value="1"/>
</dbReference>
<keyword evidence="2" id="KW-0723">Serine/threonine-protein kinase</keyword>
<sequence>MIIDRERVAAALPGYTLGRQLGSGTFGVVLAAEHRLMAAPVAVKVMQTHPGENTQVESAVEARLLRGLDHPHVVRVFDYVEQRTDDEGTTLCVIVMELLAGGTLTRRRPRFGPEQACAVGLAVAGALAHAHQNKVLHRDIKRDNILFTADGMPKVTDFGIAKLLEGTAATVSKVVGTPLYMAPEQFEAGHHLGPATDLYALGGVLYRLLCGRSPFSRDQPPDALRRQQQVDLPPPMTEVPAPLAAVVLRALAKDPANRQADAHTFALDLADAATSVYGTGWTTATGLRLHLDDAVREATVKARRAQPPPPPSPPPSPASSSAPPFPPSLLALSSVVARLARAVTFTWDALSAQHDLLAQRERILGRDHPDALSTAYELAELLDQRGEREQARDLFEDVLIRRRRALGAQHADTRTSADSLATVLTGLHGDATALDRGGDRVGACQLFEDVLARRRRVLGEDHIDTLTSAHRAAVQMGWLGRRGDARRLLADVLARRRRVLGEDHPDTLATAHWLAFELVRAGEAEQAQRLFADVLARRRRVLGESHPDTRATADELTAEPGHGVP</sequence>
<organism evidence="10 11">
    <name type="scientific">Frankia umida</name>
    <dbReference type="NCBI Taxonomy" id="573489"/>
    <lineage>
        <taxon>Bacteria</taxon>
        <taxon>Bacillati</taxon>
        <taxon>Actinomycetota</taxon>
        <taxon>Actinomycetes</taxon>
        <taxon>Frankiales</taxon>
        <taxon>Frankiaceae</taxon>
        <taxon>Frankia</taxon>
    </lineage>
</organism>
<dbReference type="Pfam" id="PF13374">
    <property type="entry name" value="TPR_10"/>
    <property type="match status" value="4"/>
</dbReference>
<evidence type="ECO:0000256" key="1">
    <source>
        <dbReference type="ARBA" id="ARBA00012513"/>
    </source>
</evidence>
<evidence type="ECO:0000256" key="7">
    <source>
        <dbReference type="PROSITE-ProRule" id="PRU10141"/>
    </source>
</evidence>
<gene>
    <name evidence="10" type="ORF">MXD59_25225</name>
</gene>
<evidence type="ECO:0000256" key="4">
    <source>
        <dbReference type="ARBA" id="ARBA00022741"/>
    </source>
</evidence>
<evidence type="ECO:0000256" key="3">
    <source>
        <dbReference type="ARBA" id="ARBA00022679"/>
    </source>
</evidence>
<dbReference type="PROSITE" id="PS50011">
    <property type="entry name" value="PROTEIN_KINASE_DOM"/>
    <property type="match status" value="1"/>
</dbReference>
<dbReference type="Pfam" id="PF00069">
    <property type="entry name" value="Pkinase"/>
    <property type="match status" value="1"/>
</dbReference>
<dbReference type="Gene3D" id="1.10.510.10">
    <property type="entry name" value="Transferase(Phosphotransferase) domain 1"/>
    <property type="match status" value="1"/>
</dbReference>
<dbReference type="EMBL" id="JALKFT010000059">
    <property type="protein sequence ID" value="MCK9879019.1"/>
    <property type="molecule type" value="Genomic_DNA"/>
</dbReference>
<feature type="binding site" evidence="7">
    <location>
        <position position="44"/>
    </location>
    <ligand>
        <name>ATP</name>
        <dbReference type="ChEBI" id="CHEBI:30616"/>
    </ligand>
</feature>
<dbReference type="InterPro" id="IPR008271">
    <property type="entry name" value="Ser/Thr_kinase_AS"/>
</dbReference>
<dbReference type="Gene3D" id="1.25.40.10">
    <property type="entry name" value="Tetratricopeptide repeat domain"/>
    <property type="match status" value="2"/>
</dbReference>
<dbReference type="RefSeq" id="WP_248827069.1">
    <property type="nucleotide sequence ID" value="NZ_JALKFT010000059.1"/>
</dbReference>
<accession>A0ABT0K5E7</accession>
<evidence type="ECO:0000256" key="2">
    <source>
        <dbReference type="ARBA" id="ARBA00022527"/>
    </source>
</evidence>
<keyword evidence="5 10" id="KW-0418">Kinase</keyword>
<dbReference type="GO" id="GO:0016301">
    <property type="term" value="F:kinase activity"/>
    <property type="evidence" value="ECO:0007669"/>
    <property type="project" value="UniProtKB-KW"/>
</dbReference>
<dbReference type="CDD" id="cd14014">
    <property type="entry name" value="STKc_PknB_like"/>
    <property type="match status" value="1"/>
</dbReference>
<feature type="region of interest" description="Disordered" evidence="8">
    <location>
        <begin position="299"/>
        <end position="324"/>
    </location>
</feature>
<proteinExistence type="predicted"/>
<dbReference type="InterPro" id="IPR011990">
    <property type="entry name" value="TPR-like_helical_dom_sf"/>
</dbReference>
<name>A0ABT0K5E7_9ACTN</name>